<reference evidence="5 6" key="2">
    <citation type="submission" date="2014-05" db="EMBL/GenBank/DDBJ databases">
        <title>Draft genome sequence of Halobacillus karajensis HK-03.</title>
        <authorList>
            <person name="Khelaifia S."/>
            <person name="Croce O."/>
            <person name="Lagier J.C."/>
            <person name="Raoult D."/>
        </authorList>
    </citation>
    <scope>NUCLEOTIDE SEQUENCE [LARGE SCALE GENOMIC DNA]</scope>
    <source>
        <strain evidence="5 6">HD-03</strain>
    </source>
</reference>
<dbReference type="Proteomes" id="UP000028868">
    <property type="component" value="Unassembled WGS sequence"/>
</dbReference>
<dbReference type="InterPro" id="IPR050237">
    <property type="entry name" value="ATP-dep_AMP-bd_enzyme"/>
</dbReference>
<proteinExistence type="inferred from homology"/>
<evidence type="ECO:0000256" key="1">
    <source>
        <dbReference type="ARBA" id="ARBA00006432"/>
    </source>
</evidence>
<organism evidence="5 6">
    <name type="scientific">Halobacillus karajensis</name>
    <dbReference type="NCBI Taxonomy" id="195088"/>
    <lineage>
        <taxon>Bacteria</taxon>
        <taxon>Bacillati</taxon>
        <taxon>Bacillota</taxon>
        <taxon>Bacilli</taxon>
        <taxon>Bacillales</taxon>
        <taxon>Bacillaceae</taxon>
        <taxon>Halobacillus</taxon>
    </lineage>
</organism>
<dbReference type="InterPro" id="IPR042099">
    <property type="entry name" value="ANL_N_sf"/>
</dbReference>
<evidence type="ECO:0000313" key="6">
    <source>
        <dbReference type="Proteomes" id="UP000028868"/>
    </source>
</evidence>
<dbReference type="NCBIfam" id="NF004837">
    <property type="entry name" value="PRK06187.1"/>
    <property type="match status" value="1"/>
</dbReference>
<keyword evidence="2 5" id="KW-0436">Ligase</keyword>
<evidence type="ECO:0000259" key="4">
    <source>
        <dbReference type="Pfam" id="PF13193"/>
    </source>
</evidence>
<reference evidence="6" key="1">
    <citation type="submission" date="2014-03" db="EMBL/GenBank/DDBJ databases">
        <authorList>
            <person name="Urmite Genomes U."/>
        </authorList>
    </citation>
    <scope>NUCLEOTIDE SEQUENCE [LARGE SCALE GENOMIC DNA]</scope>
    <source>
        <strain evidence="6">HD-03</strain>
    </source>
</reference>
<dbReference type="InterPro" id="IPR000873">
    <property type="entry name" value="AMP-dep_synth/lig_dom"/>
</dbReference>
<dbReference type="InterPro" id="IPR020845">
    <property type="entry name" value="AMP-binding_CS"/>
</dbReference>
<name>A0A059NWE6_9BACI</name>
<dbReference type="SUPFAM" id="SSF56801">
    <property type="entry name" value="Acetyl-CoA synthetase-like"/>
    <property type="match status" value="1"/>
</dbReference>
<evidence type="ECO:0000313" key="5">
    <source>
        <dbReference type="EMBL" id="CDQ22675.1"/>
    </source>
</evidence>
<evidence type="ECO:0000259" key="3">
    <source>
        <dbReference type="Pfam" id="PF00501"/>
    </source>
</evidence>
<keyword evidence="6" id="KW-1185">Reference proteome</keyword>
<accession>A0A059NWE6</accession>
<dbReference type="PANTHER" id="PTHR43767:SF1">
    <property type="entry name" value="NONRIBOSOMAL PEPTIDE SYNTHASE PES1 (EUROFUNG)-RELATED"/>
    <property type="match status" value="1"/>
</dbReference>
<dbReference type="AlphaFoldDB" id="A0A059NWE6"/>
<gene>
    <name evidence="5" type="primary">lcfB_2</name>
    <name evidence="5" type="ORF">BN983_00890</name>
</gene>
<protein>
    <submittedName>
        <fullName evidence="5">Long-chain-fatty-acid--CoA ligase</fullName>
    </submittedName>
</protein>
<sequence length="505" mass="56223">MNLSELLAYQSRKYPKKEGIVTPKECLTYAEWNDQVNQLARALTRLGIQAGDKVMIHMPNTKEFVVSYFAIHRLGAVVVPVNARLVRSEVSYIYDHSDAVALLTDEGLIDQVRGLADEKVGVFIKTGSAEGVWHSFSELLDKEDPIEIVNEAHEDEEASILYTSGTTGQPKGVVFTHKNIWTVSSMMAVELEMKPSSRMLHMMPFSHSAPLHLFLAGGTFVGATHIIAPTFTPDLLLHLASTERATHFFGAPVAYLLTAKHPKVKETDLSWMKYWTYGGAPLSKNEVQFVREQLGTDSLCCLYGLTEAGPSGTLLLPQDHEEQAGSVGKRAALHCEFRIVNEDGQEVEEGEVGEIALKGEGIMKGYHKDGQKTSAVLRDGWLLTGDMGKLDEDGFLWVIDRKKDLIISGGVNIYPREVETILLKHPHIEDVAVVGVPHPDWGETVKAHIVQTGQMADLETECPNFLKEHLADYKIPKLYEERVELPRNATGKLLKHRLREQAKQV</sequence>
<dbReference type="PROSITE" id="PS00455">
    <property type="entry name" value="AMP_BINDING"/>
    <property type="match status" value="1"/>
</dbReference>
<dbReference type="InterPro" id="IPR025110">
    <property type="entry name" value="AMP-bd_C"/>
</dbReference>
<dbReference type="Gene3D" id="3.30.300.30">
    <property type="match status" value="1"/>
</dbReference>
<comment type="caution">
    <text evidence="5">The sequence shown here is derived from an EMBL/GenBank/DDBJ whole genome shotgun (WGS) entry which is preliminary data.</text>
</comment>
<dbReference type="RefSeq" id="WP_035506074.1">
    <property type="nucleotide sequence ID" value="NZ_CCDH010000001.1"/>
</dbReference>
<dbReference type="PANTHER" id="PTHR43767">
    <property type="entry name" value="LONG-CHAIN-FATTY-ACID--COA LIGASE"/>
    <property type="match status" value="1"/>
</dbReference>
<feature type="domain" description="AMP-binding enzyme C-terminal" evidence="4">
    <location>
        <begin position="417"/>
        <end position="492"/>
    </location>
</feature>
<dbReference type="InterPro" id="IPR045851">
    <property type="entry name" value="AMP-bd_C_sf"/>
</dbReference>
<dbReference type="Pfam" id="PF00501">
    <property type="entry name" value="AMP-binding"/>
    <property type="match status" value="1"/>
</dbReference>
<dbReference type="FunFam" id="3.30.300.30:FF:000008">
    <property type="entry name" value="2,3-dihydroxybenzoate-AMP ligase"/>
    <property type="match status" value="1"/>
</dbReference>
<dbReference type="Pfam" id="PF13193">
    <property type="entry name" value="AMP-binding_C"/>
    <property type="match status" value="1"/>
</dbReference>
<dbReference type="Gene3D" id="3.40.50.12780">
    <property type="entry name" value="N-terminal domain of ligase-like"/>
    <property type="match status" value="1"/>
</dbReference>
<evidence type="ECO:0000256" key="2">
    <source>
        <dbReference type="ARBA" id="ARBA00022598"/>
    </source>
</evidence>
<dbReference type="GO" id="GO:0016878">
    <property type="term" value="F:acid-thiol ligase activity"/>
    <property type="evidence" value="ECO:0007669"/>
    <property type="project" value="UniProtKB-ARBA"/>
</dbReference>
<dbReference type="EMBL" id="CCDI010000001">
    <property type="protein sequence ID" value="CDQ22675.1"/>
    <property type="molecule type" value="Genomic_DNA"/>
</dbReference>
<comment type="similarity">
    <text evidence="1">Belongs to the ATP-dependent AMP-binding enzyme family.</text>
</comment>
<feature type="domain" description="AMP-dependent synthetase/ligase" evidence="3">
    <location>
        <begin position="9"/>
        <end position="367"/>
    </location>
</feature>